<evidence type="ECO:0000313" key="4">
    <source>
        <dbReference type="Proteomes" id="UP000000493"/>
    </source>
</evidence>
<feature type="chain" id="PRO_5031556196" evidence="2">
    <location>
        <begin position="21"/>
        <end position="261"/>
    </location>
</feature>
<evidence type="ECO:0000256" key="2">
    <source>
        <dbReference type="SAM" id="SignalP"/>
    </source>
</evidence>
<reference evidence="3 4" key="2">
    <citation type="journal article" date="2012" name="Stand. Genomic Sci.">
        <title>Complete genome sequence of the aquatic bacterium Runella slithyformis type strain (LSU 4(T)).</title>
        <authorList>
            <person name="Copeland A."/>
            <person name="Zhang X."/>
            <person name="Misra M."/>
            <person name="Lapidus A."/>
            <person name="Nolan M."/>
            <person name="Lucas S."/>
            <person name="Deshpande S."/>
            <person name="Cheng J.F."/>
            <person name="Tapia R."/>
            <person name="Goodwin L.A."/>
            <person name="Pitluck S."/>
            <person name="Liolios K."/>
            <person name="Pagani I."/>
            <person name="Ivanova N."/>
            <person name="Mikhailova N."/>
            <person name="Pati A."/>
            <person name="Chen A."/>
            <person name="Palaniappan K."/>
            <person name="Land M."/>
            <person name="Hauser L."/>
            <person name="Pan C."/>
            <person name="Jeffries C.D."/>
            <person name="Detter J.C."/>
            <person name="Brambilla E.M."/>
            <person name="Rohde M."/>
            <person name="Djao O.D."/>
            <person name="Goker M."/>
            <person name="Sikorski J."/>
            <person name="Tindall B.J."/>
            <person name="Woyke T."/>
            <person name="Bristow J."/>
            <person name="Eisen J.A."/>
            <person name="Markowitz V."/>
            <person name="Hugenholtz P."/>
            <person name="Kyrpides N.C."/>
            <person name="Klenk H.P."/>
            <person name="Mavromatis K."/>
        </authorList>
    </citation>
    <scope>NUCLEOTIDE SEQUENCE [LARGE SCALE GENOMIC DNA]</scope>
    <source>
        <strain evidence="4">ATCC 29530 / DSM 19594 / LMG 11500 / NCIMB 11436 / LSU 4</strain>
    </source>
</reference>
<accession>A0A7U3ZLS2</accession>
<dbReference type="KEGG" id="rsi:Runsl_3126"/>
<keyword evidence="4" id="KW-1185">Reference proteome</keyword>
<dbReference type="EMBL" id="CP002859">
    <property type="protein sequence ID" value="AEI49507.1"/>
    <property type="molecule type" value="Genomic_DNA"/>
</dbReference>
<gene>
    <name evidence="3" type="ordered locus">Runsl_3126</name>
</gene>
<dbReference type="RefSeq" id="WP_013928814.1">
    <property type="nucleotide sequence ID" value="NC_015703.1"/>
</dbReference>
<proteinExistence type="predicted"/>
<reference evidence="4" key="1">
    <citation type="submission" date="2011-06" db="EMBL/GenBank/DDBJ databases">
        <title>The complete genome of chromosome of Runella slithyformis DSM 19594.</title>
        <authorList>
            <consortium name="US DOE Joint Genome Institute (JGI-PGF)"/>
            <person name="Lucas S."/>
            <person name="Han J."/>
            <person name="Lapidus A."/>
            <person name="Bruce D."/>
            <person name="Goodwin L."/>
            <person name="Pitluck S."/>
            <person name="Peters L."/>
            <person name="Kyrpides N."/>
            <person name="Mavromatis K."/>
            <person name="Ivanova N."/>
            <person name="Ovchinnikova G."/>
            <person name="Zhang X."/>
            <person name="Misra M."/>
            <person name="Detter J.C."/>
            <person name="Tapia R."/>
            <person name="Han C."/>
            <person name="Land M."/>
            <person name="Hauser L."/>
            <person name="Markowitz V."/>
            <person name="Cheng J.-F."/>
            <person name="Hugenholtz P."/>
            <person name="Woyke T."/>
            <person name="Wu D."/>
            <person name="Tindall B."/>
            <person name="Faehrich R."/>
            <person name="Brambilla E."/>
            <person name="Klenk H.-P."/>
            <person name="Eisen J.A."/>
        </authorList>
    </citation>
    <scope>NUCLEOTIDE SEQUENCE [LARGE SCALE GENOMIC DNA]</scope>
    <source>
        <strain evidence="4">ATCC 29530 / DSM 19594 / LMG 11500 / NCIMB 11436 / LSU 4</strain>
    </source>
</reference>
<evidence type="ECO:0000313" key="3">
    <source>
        <dbReference type="EMBL" id="AEI49507.1"/>
    </source>
</evidence>
<dbReference type="AlphaFoldDB" id="A0A7U3ZLS2"/>
<organism evidence="3 4">
    <name type="scientific">Runella slithyformis (strain ATCC 29530 / DSM 19594 / LMG 11500 / NCIMB 11436 / LSU 4)</name>
    <dbReference type="NCBI Taxonomy" id="761193"/>
    <lineage>
        <taxon>Bacteria</taxon>
        <taxon>Pseudomonadati</taxon>
        <taxon>Bacteroidota</taxon>
        <taxon>Cytophagia</taxon>
        <taxon>Cytophagales</taxon>
        <taxon>Spirosomataceae</taxon>
        <taxon>Runella</taxon>
    </lineage>
</organism>
<feature type="coiled-coil region" evidence="1">
    <location>
        <begin position="39"/>
        <end position="66"/>
    </location>
</feature>
<sequence>MKIALLTLYLVVFAFVSAHAQRNSILWTSSTGKLLHNENVLLKQKVDELNNNRKILKKKNAALYRERKMLIAKILLLKQDSVNLHLDLEKTGQEKSRLAGQYKADMQRLQTKVAQLNDSLKRYINLESEINTIKTVISDLDLAMRTYGISQNILVPKVKNFINSNRSNYNFIDGTANKVWAQESIEQVIPRRLIGQKKVHTKVNYTLIFRIHPLDPFKTLMDVRVESMKENDNDSDMQSNQMTKLQNRLLKDIDTLLRDYP</sequence>
<feature type="signal peptide" evidence="2">
    <location>
        <begin position="1"/>
        <end position="20"/>
    </location>
</feature>
<name>A0A7U3ZLS2_RUNSL</name>
<keyword evidence="2" id="KW-0732">Signal</keyword>
<keyword evidence="1" id="KW-0175">Coiled coil</keyword>
<dbReference type="Proteomes" id="UP000000493">
    <property type="component" value="Chromosome"/>
</dbReference>
<evidence type="ECO:0000256" key="1">
    <source>
        <dbReference type="SAM" id="Coils"/>
    </source>
</evidence>
<protein>
    <submittedName>
        <fullName evidence="3">Uncharacterized protein</fullName>
    </submittedName>
</protein>
<feature type="coiled-coil region" evidence="1">
    <location>
        <begin position="99"/>
        <end position="126"/>
    </location>
</feature>